<evidence type="ECO:0000313" key="2">
    <source>
        <dbReference type="Proteomes" id="UP000034245"/>
    </source>
</evidence>
<dbReference type="EMBL" id="LAYQ01000004">
    <property type="protein sequence ID" value="KKO81053.1"/>
    <property type="molecule type" value="Genomic_DNA"/>
</dbReference>
<organism evidence="1 2">
    <name type="scientific">Corynebacterium minutissimum</name>
    <dbReference type="NCBI Taxonomy" id="38301"/>
    <lineage>
        <taxon>Bacteria</taxon>
        <taxon>Bacillati</taxon>
        <taxon>Actinomycetota</taxon>
        <taxon>Actinomycetes</taxon>
        <taxon>Mycobacteriales</taxon>
        <taxon>Corynebacteriaceae</taxon>
        <taxon>Corynebacterium</taxon>
    </lineage>
</organism>
<accession>A0ACC4UCP9</accession>
<evidence type="ECO:0000313" key="1">
    <source>
        <dbReference type="EMBL" id="KKO81053.1"/>
    </source>
</evidence>
<comment type="caution">
    <text evidence="1">The sequence shown here is derived from an EMBL/GenBank/DDBJ whole genome shotgun (WGS) entry which is preliminary data.</text>
</comment>
<proteinExistence type="predicted"/>
<reference evidence="1" key="1">
    <citation type="submission" date="2015-04" db="EMBL/GenBank/DDBJ databases">
        <title>Draft Genome Sequences of Three Species of Emerging Human-Pathogenic Corynebacteria.</title>
        <authorList>
            <person name="Pacheco L.G."/>
            <person name="Mattos-Guaraldi A.L."/>
            <person name="Santos C.S."/>
            <person name="Veras A.O."/>
            <person name="Guimaraes L.C."/>
            <person name="Abreu V."/>
            <person name="Pereira F.L."/>
            <person name="Soares S.C."/>
            <person name="Dorella F.A."/>
            <person name="Carvalho A.F."/>
            <person name="Leal C.G."/>
            <person name="Figueiredo H.C."/>
            <person name="Ramos J.N."/>
            <person name="Vieira V."/>
            <person name="Farfour E."/>
            <person name="Guiso N."/>
            <person name="Hirata R.Jr."/>
            <person name="Ramos R.T."/>
            <person name="Azevedo V."/>
            <person name="Silva A."/>
        </authorList>
    </citation>
    <scope>NUCLEOTIDE SEQUENCE</scope>
    <source>
        <strain evidence="1">1941</strain>
    </source>
</reference>
<dbReference type="Proteomes" id="UP000034245">
    <property type="component" value="Unassembled WGS sequence"/>
</dbReference>
<gene>
    <name evidence="1" type="ORF">WU87_02490</name>
</gene>
<protein>
    <submittedName>
        <fullName evidence="1">Uncharacterized protein</fullName>
    </submittedName>
</protein>
<sequence>MHRAPITFKEKKDAESWLNRNKADIDKAEASGIKWISPAEKEKLELTNSTTVEQLIDLWLNESDSITKESTRQFHRRRMTAFSLNSTEYLLGIVQSFLS</sequence>
<name>A0ACC4UCP9_9CORY</name>
<keyword evidence="2" id="KW-1185">Reference proteome</keyword>